<reference evidence="12" key="2">
    <citation type="submission" date="2025-08" db="UniProtKB">
        <authorList>
            <consortium name="Ensembl"/>
        </authorList>
    </citation>
    <scope>IDENTIFICATION</scope>
</reference>
<dbReference type="PANTHER" id="PTHR10489">
    <property type="entry name" value="CELL ADHESION MOLECULE"/>
    <property type="match status" value="1"/>
</dbReference>
<reference evidence="12 13" key="1">
    <citation type="submission" date="2020-10" db="EMBL/GenBank/DDBJ databases">
        <title>Pygocentrus nattereri (red-bellied piranha) genome, fPygNat1, primary haplotype.</title>
        <authorList>
            <person name="Myers G."/>
            <person name="Meyer A."/>
            <person name="Karagic N."/>
            <person name="Pippel M."/>
            <person name="Winkler S."/>
            <person name="Tracey A."/>
            <person name="Wood J."/>
            <person name="Formenti G."/>
            <person name="Howe K."/>
            <person name="Fedrigo O."/>
            <person name="Jarvis E.D."/>
        </authorList>
    </citation>
    <scope>NUCLEOTIDE SEQUENCE [LARGE SCALE GENOMIC DNA]</scope>
</reference>
<dbReference type="GO" id="GO:0060326">
    <property type="term" value="P:cell chemotaxis"/>
    <property type="evidence" value="ECO:0007669"/>
    <property type="project" value="TreeGrafter"/>
</dbReference>
<dbReference type="GeneTree" id="ENSGT00950000182966"/>
<evidence type="ECO:0000259" key="11">
    <source>
        <dbReference type="PROSITE" id="PS50262"/>
    </source>
</evidence>
<proteinExistence type="predicted"/>
<evidence type="ECO:0000256" key="5">
    <source>
        <dbReference type="ARBA" id="ARBA00023040"/>
    </source>
</evidence>
<keyword evidence="6 10" id="KW-0472">Membrane</keyword>
<evidence type="ECO:0000256" key="4">
    <source>
        <dbReference type="ARBA" id="ARBA00022989"/>
    </source>
</evidence>
<keyword evidence="8" id="KW-0325">Glycoprotein</keyword>
<dbReference type="PROSITE" id="PS50262">
    <property type="entry name" value="G_PROTEIN_RECEP_F1_2"/>
    <property type="match status" value="1"/>
</dbReference>
<keyword evidence="13" id="KW-1185">Reference proteome</keyword>
<feature type="domain" description="G-protein coupled receptors family 1 profile" evidence="11">
    <location>
        <begin position="37"/>
        <end position="281"/>
    </location>
</feature>
<evidence type="ECO:0000256" key="2">
    <source>
        <dbReference type="ARBA" id="ARBA00022475"/>
    </source>
</evidence>
<dbReference type="SUPFAM" id="SSF81321">
    <property type="entry name" value="Family A G protein-coupled receptor-like"/>
    <property type="match status" value="1"/>
</dbReference>
<keyword evidence="9" id="KW-0807">Transducer</keyword>
<dbReference type="GO" id="GO:0019722">
    <property type="term" value="P:calcium-mediated signaling"/>
    <property type="evidence" value="ECO:0007669"/>
    <property type="project" value="TreeGrafter"/>
</dbReference>
<dbReference type="Proteomes" id="UP001501920">
    <property type="component" value="Chromosome 20"/>
</dbReference>
<dbReference type="InterPro" id="IPR000276">
    <property type="entry name" value="GPCR_Rhodpsn"/>
</dbReference>
<keyword evidence="3 10" id="KW-0812">Transmembrane</keyword>
<dbReference type="GO" id="GO:0007204">
    <property type="term" value="P:positive regulation of cytosolic calcium ion concentration"/>
    <property type="evidence" value="ECO:0007669"/>
    <property type="project" value="TreeGrafter"/>
</dbReference>
<dbReference type="FunFam" id="1.20.1070.10:FF:000109">
    <property type="entry name" value="Leukotriene B4 receptor"/>
    <property type="match status" value="1"/>
</dbReference>
<evidence type="ECO:0000256" key="6">
    <source>
        <dbReference type="ARBA" id="ARBA00023136"/>
    </source>
</evidence>
<feature type="transmembrane region" description="Helical" evidence="10">
    <location>
        <begin position="93"/>
        <end position="114"/>
    </location>
</feature>
<reference evidence="12" key="3">
    <citation type="submission" date="2025-09" db="UniProtKB">
        <authorList>
            <consortium name="Ensembl"/>
        </authorList>
    </citation>
    <scope>IDENTIFICATION</scope>
</reference>
<dbReference type="GO" id="GO:0004974">
    <property type="term" value="F:leukotriene receptor activity"/>
    <property type="evidence" value="ECO:0007669"/>
    <property type="project" value="UniProtKB-ARBA"/>
</dbReference>
<name>A0A3B4CVE4_PYGNA</name>
<dbReference type="GO" id="GO:0016493">
    <property type="term" value="F:C-C chemokine receptor activity"/>
    <property type="evidence" value="ECO:0007669"/>
    <property type="project" value="TreeGrafter"/>
</dbReference>
<feature type="transmembrane region" description="Helical" evidence="10">
    <location>
        <begin position="182"/>
        <end position="204"/>
    </location>
</feature>
<organism evidence="12 13">
    <name type="scientific">Pygocentrus nattereri</name>
    <name type="common">Red-bellied piranha</name>
    <dbReference type="NCBI Taxonomy" id="42514"/>
    <lineage>
        <taxon>Eukaryota</taxon>
        <taxon>Metazoa</taxon>
        <taxon>Chordata</taxon>
        <taxon>Craniata</taxon>
        <taxon>Vertebrata</taxon>
        <taxon>Euteleostomi</taxon>
        <taxon>Actinopterygii</taxon>
        <taxon>Neopterygii</taxon>
        <taxon>Teleostei</taxon>
        <taxon>Ostariophysi</taxon>
        <taxon>Characiformes</taxon>
        <taxon>Characoidei</taxon>
        <taxon>Pygocentrus</taxon>
    </lineage>
</organism>
<keyword evidence="4 10" id="KW-1133">Transmembrane helix</keyword>
<sequence>MNLSISVNSSNSSTPLSPETLAASSVLGLCFALGVPGNIAVLVLLSGWLKGGSFTPRLMLSLAISDLMTLLPLPVWIYALLHDWVFGLGLCKFFSYVVYWSLYSSVLCVTLLSVQRYIQVLHPQKWAKIGARGQNGLVSGIWILSGVFACYSLVQRHVKLEKDGRLHCRAQYYNNSERVATLILETVVMFAVPFPLLVYFYVLLHRGVSQSSFFNARRMTRLVSRIVATFFFFWVPIHVNNIMLIVAVLLSHDQLLRFAEAGSNIAGALTFINSCVNPFIYAFSAEADLCGNVARALIFMNSCVNPLMYTFSFRGLNHESSIQKPKDSNGRQDILEEHCPFHWQESKTDLMELNT</sequence>
<dbReference type="PRINTS" id="PR00237">
    <property type="entry name" value="GPCRRHODOPSN"/>
</dbReference>
<dbReference type="OMA" id="QYFSEGQ"/>
<evidence type="ECO:0000256" key="10">
    <source>
        <dbReference type="SAM" id="Phobius"/>
    </source>
</evidence>
<evidence type="ECO:0000256" key="3">
    <source>
        <dbReference type="ARBA" id="ARBA00022692"/>
    </source>
</evidence>
<accession>A0A3B4CVE4</accession>
<keyword evidence="2" id="KW-1003">Cell membrane</keyword>
<dbReference type="InterPro" id="IPR050119">
    <property type="entry name" value="CCR1-9-like"/>
</dbReference>
<evidence type="ECO:0000313" key="12">
    <source>
        <dbReference type="Ensembl" id="ENSPNAP00000014494.2"/>
    </source>
</evidence>
<evidence type="ECO:0000313" key="13">
    <source>
        <dbReference type="Proteomes" id="UP001501920"/>
    </source>
</evidence>
<dbReference type="GO" id="GO:0019957">
    <property type="term" value="F:C-C chemokine binding"/>
    <property type="evidence" value="ECO:0007669"/>
    <property type="project" value="TreeGrafter"/>
</dbReference>
<dbReference type="AlphaFoldDB" id="A0A3B4CVE4"/>
<evidence type="ECO:0000256" key="9">
    <source>
        <dbReference type="ARBA" id="ARBA00023224"/>
    </source>
</evidence>
<dbReference type="Ensembl" id="ENSPNAT00000022430.2">
    <property type="protein sequence ID" value="ENSPNAP00000014494.2"/>
    <property type="gene ID" value="ENSPNAG00000035368.1"/>
</dbReference>
<evidence type="ECO:0000256" key="1">
    <source>
        <dbReference type="ARBA" id="ARBA00004651"/>
    </source>
</evidence>
<dbReference type="InterPro" id="IPR017452">
    <property type="entry name" value="GPCR_Rhodpsn_7TM"/>
</dbReference>
<dbReference type="Gene3D" id="1.20.1070.10">
    <property type="entry name" value="Rhodopsin 7-helix transmembrane proteins"/>
    <property type="match status" value="1"/>
</dbReference>
<keyword evidence="5" id="KW-0297">G-protein coupled receptor</keyword>
<protein>
    <recommendedName>
        <fullName evidence="11">G-protein coupled receptors family 1 profile domain-containing protein</fullName>
    </recommendedName>
</protein>
<dbReference type="Pfam" id="PF00001">
    <property type="entry name" value="7tm_1"/>
    <property type="match status" value="1"/>
</dbReference>
<evidence type="ECO:0000256" key="8">
    <source>
        <dbReference type="ARBA" id="ARBA00023180"/>
    </source>
</evidence>
<feature type="transmembrane region" description="Helical" evidence="10">
    <location>
        <begin position="20"/>
        <end position="46"/>
    </location>
</feature>
<evidence type="ECO:0000256" key="7">
    <source>
        <dbReference type="ARBA" id="ARBA00023170"/>
    </source>
</evidence>
<comment type="subcellular location">
    <subcellularLocation>
        <location evidence="1">Cell membrane</location>
        <topology evidence="1">Multi-pass membrane protein</topology>
    </subcellularLocation>
</comment>
<keyword evidence="7" id="KW-0675">Receptor</keyword>
<dbReference type="GO" id="GO:0006955">
    <property type="term" value="P:immune response"/>
    <property type="evidence" value="ECO:0007669"/>
    <property type="project" value="TreeGrafter"/>
</dbReference>
<feature type="transmembrane region" description="Helical" evidence="10">
    <location>
        <begin position="225"/>
        <end position="250"/>
    </location>
</feature>
<feature type="transmembrane region" description="Helical" evidence="10">
    <location>
        <begin position="135"/>
        <end position="154"/>
    </location>
</feature>
<dbReference type="STRING" id="42514.ENSPNAP00000014494"/>
<feature type="transmembrane region" description="Helical" evidence="10">
    <location>
        <begin position="58"/>
        <end position="81"/>
    </location>
</feature>
<dbReference type="PANTHER" id="PTHR10489:SF946">
    <property type="entry name" value="LEUKOTRIENE B4 RECEPTOR 1-LIKE"/>
    <property type="match status" value="1"/>
</dbReference>
<dbReference type="GO" id="GO:0009897">
    <property type="term" value="C:external side of plasma membrane"/>
    <property type="evidence" value="ECO:0007669"/>
    <property type="project" value="TreeGrafter"/>
</dbReference>